<protein>
    <recommendedName>
        <fullName evidence="14">Riboflavin biosynthesis protein</fullName>
    </recommendedName>
    <domain>
        <recommendedName>
            <fullName evidence="14">Riboflavin kinase</fullName>
            <ecNumber evidence="14">2.7.1.26</ecNumber>
        </recommendedName>
        <alternativeName>
            <fullName evidence="14">Flavokinase</fullName>
        </alternativeName>
    </domain>
    <domain>
        <recommendedName>
            <fullName evidence="14">FMN adenylyltransferase</fullName>
            <ecNumber evidence="14">2.7.7.2</ecNumber>
        </recommendedName>
        <alternativeName>
            <fullName evidence="14">FAD pyrophosphorylase</fullName>
        </alternativeName>
        <alternativeName>
            <fullName evidence="14">FAD synthase</fullName>
        </alternativeName>
    </domain>
</protein>
<comment type="pathway">
    <text evidence="2 14">Cofactor biosynthesis; FMN biosynthesis; FMN from riboflavin (ATP route): step 1/1.</text>
</comment>
<keyword evidence="11" id="KW-0511">Multifunctional enzyme</keyword>
<dbReference type="InterPro" id="IPR023468">
    <property type="entry name" value="Riboflavin_kinase"/>
</dbReference>
<keyword evidence="9 14" id="KW-0274">FAD</keyword>
<dbReference type="PANTHER" id="PTHR22749">
    <property type="entry name" value="RIBOFLAVIN KINASE/FMN ADENYLYLTRANSFERASE"/>
    <property type="match status" value="1"/>
</dbReference>
<dbReference type="PIRSF" id="PIRSF004491">
    <property type="entry name" value="FAD_Synth"/>
    <property type="match status" value="1"/>
</dbReference>
<evidence type="ECO:0000256" key="9">
    <source>
        <dbReference type="ARBA" id="ARBA00022827"/>
    </source>
</evidence>
<dbReference type="GO" id="GO:0003919">
    <property type="term" value="F:FMN adenylyltransferase activity"/>
    <property type="evidence" value="ECO:0007669"/>
    <property type="project" value="UniProtKB-EC"/>
</dbReference>
<dbReference type="Proteomes" id="UP001314241">
    <property type="component" value="Unassembled WGS sequence"/>
</dbReference>
<evidence type="ECO:0000256" key="2">
    <source>
        <dbReference type="ARBA" id="ARBA00005201"/>
    </source>
</evidence>
<evidence type="ECO:0000313" key="16">
    <source>
        <dbReference type="EMBL" id="CAK8054040.1"/>
    </source>
</evidence>
<evidence type="ECO:0000256" key="4">
    <source>
        <dbReference type="ARBA" id="ARBA00022643"/>
    </source>
</evidence>
<dbReference type="SUPFAM" id="SSF82114">
    <property type="entry name" value="Riboflavin kinase-like"/>
    <property type="match status" value="1"/>
</dbReference>
<dbReference type="PANTHER" id="PTHR22749:SF6">
    <property type="entry name" value="RIBOFLAVIN KINASE"/>
    <property type="match status" value="1"/>
</dbReference>
<keyword evidence="4 14" id="KW-0288">FMN</keyword>
<evidence type="ECO:0000256" key="7">
    <source>
        <dbReference type="ARBA" id="ARBA00022741"/>
    </source>
</evidence>
<dbReference type="InterPro" id="IPR014729">
    <property type="entry name" value="Rossmann-like_a/b/a_fold"/>
</dbReference>
<dbReference type="Gene3D" id="2.40.30.30">
    <property type="entry name" value="Riboflavin kinase-like"/>
    <property type="match status" value="1"/>
</dbReference>
<dbReference type="GO" id="GO:0008531">
    <property type="term" value="F:riboflavin kinase activity"/>
    <property type="evidence" value="ECO:0007669"/>
    <property type="project" value="UniProtKB-EC"/>
</dbReference>
<comment type="pathway">
    <text evidence="1 14">Cofactor biosynthesis; FAD biosynthesis; FAD from FMN: step 1/1.</text>
</comment>
<dbReference type="Pfam" id="PF06574">
    <property type="entry name" value="FAD_syn"/>
    <property type="match status" value="1"/>
</dbReference>
<keyword evidence="7 14" id="KW-0547">Nucleotide-binding</keyword>
<evidence type="ECO:0000256" key="6">
    <source>
        <dbReference type="ARBA" id="ARBA00022695"/>
    </source>
</evidence>
<accession>A0ABM9N4E8</accession>
<feature type="domain" description="Riboflavin kinase" evidence="15">
    <location>
        <begin position="187"/>
        <end position="312"/>
    </location>
</feature>
<dbReference type="CDD" id="cd02064">
    <property type="entry name" value="FAD_synthetase_N"/>
    <property type="match status" value="1"/>
</dbReference>
<dbReference type="NCBIfam" id="TIGR00083">
    <property type="entry name" value="ribF"/>
    <property type="match status" value="1"/>
</dbReference>
<evidence type="ECO:0000256" key="10">
    <source>
        <dbReference type="ARBA" id="ARBA00022840"/>
    </source>
</evidence>
<evidence type="ECO:0000256" key="11">
    <source>
        <dbReference type="ARBA" id="ARBA00023268"/>
    </source>
</evidence>
<dbReference type="EC" id="2.7.7.2" evidence="14"/>
<evidence type="ECO:0000256" key="12">
    <source>
        <dbReference type="ARBA" id="ARBA00047880"/>
    </source>
</evidence>
<dbReference type="RefSeq" id="WP_349641583.1">
    <property type="nucleotide sequence ID" value="NZ_CAWVOH010000001.1"/>
</dbReference>
<dbReference type="SUPFAM" id="SSF52374">
    <property type="entry name" value="Nucleotidylyl transferase"/>
    <property type="match status" value="1"/>
</dbReference>
<dbReference type="InterPro" id="IPR023465">
    <property type="entry name" value="Riboflavin_kinase_dom_sf"/>
</dbReference>
<dbReference type="EC" id="2.7.1.26" evidence="14"/>
<evidence type="ECO:0000259" key="15">
    <source>
        <dbReference type="SMART" id="SM00904"/>
    </source>
</evidence>
<keyword evidence="3 14" id="KW-0285">Flavoprotein</keyword>
<evidence type="ECO:0000256" key="3">
    <source>
        <dbReference type="ARBA" id="ARBA00022630"/>
    </source>
</evidence>
<evidence type="ECO:0000256" key="13">
    <source>
        <dbReference type="ARBA" id="ARBA00049494"/>
    </source>
</evidence>
<evidence type="ECO:0000256" key="8">
    <source>
        <dbReference type="ARBA" id="ARBA00022777"/>
    </source>
</evidence>
<comment type="catalytic activity">
    <reaction evidence="12 14">
        <text>riboflavin + ATP = FMN + ADP + H(+)</text>
        <dbReference type="Rhea" id="RHEA:14357"/>
        <dbReference type="ChEBI" id="CHEBI:15378"/>
        <dbReference type="ChEBI" id="CHEBI:30616"/>
        <dbReference type="ChEBI" id="CHEBI:57986"/>
        <dbReference type="ChEBI" id="CHEBI:58210"/>
        <dbReference type="ChEBI" id="CHEBI:456216"/>
        <dbReference type="EC" id="2.7.1.26"/>
    </reaction>
</comment>
<evidence type="ECO:0000256" key="5">
    <source>
        <dbReference type="ARBA" id="ARBA00022679"/>
    </source>
</evidence>
<keyword evidence="6 14" id="KW-0548">Nucleotidyltransferase</keyword>
<comment type="catalytic activity">
    <reaction evidence="13 14">
        <text>FMN + ATP + H(+) = FAD + diphosphate</text>
        <dbReference type="Rhea" id="RHEA:17237"/>
        <dbReference type="ChEBI" id="CHEBI:15378"/>
        <dbReference type="ChEBI" id="CHEBI:30616"/>
        <dbReference type="ChEBI" id="CHEBI:33019"/>
        <dbReference type="ChEBI" id="CHEBI:57692"/>
        <dbReference type="ChEBI" id="CHEBI:58210"/>
        <dbReference type="EC" id="2.7.7.2"/>
    </reaction>
</comment>
<evidence type="ECO:0000313" key="17">
    <source>
        <dbReference type="Proteomes" id="UP001314241"/>
    </source>
</evidence>
<keyword evidence="17" id="KW-1185">Reference proteome</keyword>
<keyword evidence="8 14" id="KW-0418">Kinase</keyword>
<gene>
    <name evidence="16" type="ORF">R54876_GBNLAHCA_00600</name>
</gene>
<name>A0ABM9N4E8_9LACO</name>
<dbReference type="InterPro" id="IPR015864">
    <property type="entry name" value="FAD_synthase"/>
</dbReference>
<evidence type="ECO:0000256" key="1">
    <source>
        <dbReference type="ARBA" id="ARBA00004726"/>
    </source>
</evidence>
<organism evidence="16 17">
    <name type="scientific">Eupransor demetentiae</name>
    <dbReference type="NCBI Taxonomy" id="3109584"/>
    <lineage>
        <taxon>Bacteria</taxon>
        <taxon>Bacillati</taxon>
        <taxon>Bacillota</taxon>
        <taxon>Bacilli</taxon>
        <taxon>Lactobacillales</taxon>
        <taxon>Lactobacillaceae</taxon>
        <taxon>Eupransor</taxon>
    </lineage>
</organism>
<reference evidence="16 17" key="1">
    <citation type="submission" date="2024-01" db="EMBL/GenBank/DDBJ databases">
        <authorList>
            <person name="Botero Cardona J."/>
        </authorList>
    </citation>
    <scope>NUCLEOTIDE SEQUENCE [LARGE SCALE GENOMIC DNA]</scope>
    <source>
        <strain evidence="16 17">LMG 33000</strain>
    </source>
</reference>
<evidence type="ECO:0000256" key="14">
    <source>
        <dbReference type="PIRNR" id="PIRNR004491"/>
    </source>
</evidence>
<dbReference type="SMART" id="SM00904">
    <property type="entry name" value="Flavokinase"/>
    <property type="match status" value="1"/>
</dbReference>
<keyword evidence="5 14" id="KW-0808">Transferase</keyword>
<comment type="caution">
    <text evidence="16">The sequence shown here is derived from an EMBL/GenBank/DDBJ whole genome shotgun (WGS) entry which is preliminary data.</text>
</comment>
<comment type="similarity">
    <text evidence="14">Belongs to the ribF family.</text>
</comment>
<dbReference type="Gene3D" id="3.40.50.620">
    <property type="entry name" value="HUPs"/>
    <property type="match status" value="1"/>
</dbReference>
<dbReference type="EMBL" id="CAWVOH010000001">
    <property type="protein sequence ID" value="CAK8054040.1"/>
    <property type="molecule type" value="Genomic_DNA"/>
</dbReference>
<proteinExistence type="inferred from homology"/>
<keyword evidence="10 14" id="KW-0067">ATP-binding</keyword>
<dbReference type="InterPro" id="IPR015865">
    <property type="entry name" value="Riboflavin_kinase_bac/euk"/>
</dbReference>
<dbReference type="Pfam" id="PF01687">
    <property type="entry name" value="Flavokinase"/>
    <property type="match status" value="1"/>
</dbReference>
<sequence>MTVEIIPLHYPIKEDLQAPKQVLAMGFFDGVHHGHQAVIEQARLAAEKRGEELAVLTYYPYPAAVFEKMDYPIRYLTPIKQKSALMEKMGVRRLYVLQLTSALAALSAQSFVDQVLMKLHPSEVVAGFDHQYGGPDEAADMDHLAVYARGRFATLTVPALEEQGEKFSSTRVRQALGAGDLKTVREQLGRFHRTTGLIVHGDARGRTLGFPTVNVLTPEQQWLPAIGVYAVRVKIAGQWHIGMASIGRNVTFGANRPITVEINILDFNQAVYGENIEVEWCQHLRGEVRFDGASALIEQLKADRQATRNYFKSI</sequence>
<dbReference type="InterPro" id="IPR002606">
    <property type="entry name" value="Riboflavin_kinase_bac"/>
</dbReference>